<feature type="region of interest" description="Disordered" evidence="1">
    <location>
        <begin position="1"/>
        <end position="25"/>
    </location>
</feature>
<evidence type="ECO:0000256" key="1">
    <source>
        <dbReference type="SAM" id="MobiDB-lite"/>
    </source>
</evidence>
<organism evidence="2 3">
    <name type="scientific">Candidatus Nitrospira inopinata</name>
    <dbReference type="NCBI Taxonomy" id="1715989"/>
    <lineage>
        <taxon>Bacteria</taxon>
        <taxon>Pseudomonadati</taxon>
        <taxon>Nitrospirota</taxon>
        <taxon>Nitrospiria</taxon>
        <taxon>Nitrospirales</taxon>
        <taxon>Nitrospiraceae</taxon>
        <taxon>Nitrospira</taxon>
    </lineage>
</organism>
<dbReference type="STRING" id="1715989.NITINOP_0459"/>
<evidence type="ECO:0000313" key="3">
    <source>
        <dbReference type="Proteomes" id="UP000066284"/>
    </source>
</evidence>
<name>A0A0S4KSY8_9BACT</name>
<protein>
    <submittedName>
        <fullName evidence="2">Uncharacterized protein</fullName>
    </submittedName>
</protein>
<accession>A0A0S4KSY8</accession>
<sequence>MLPLCDNHHTSAKGVESDRDPHALI</sequence>
<gene>
    <name evidence="2" type="ORF">NITINOP_0459</name>
</gene>
<evidence type="ECO:0000313" key="2">
    <source>
        <dbReference type="EMBL" id="CUQ65435.1"/>
    </source>
</evidence>
<dbReference type="EMBL" id="LN885086">
    <property type="protein sequence ID" value="CUQ65435.1"/>
    <property type="molecule type" value="Genomic_DNA"/>
</dbReference>
<keyword evidence="3" id="KW-1185">Reference proteome</keyword>
<feature type="compositionally biased region" description="Basic and acidic residues" evidence="1">
    <location>
        <begin position="15"/>
        <end position="25"/>
    </location>
</feature>
<dbReference type="AlphaFoldDB" id="A0A0S4KSY8"/>
<dbReference type="Proteomes" id="UP000066284">
    <property type="component" value="Chromosome 1"/>
</dbReference>
<dbReference type="KEGG" id="nio:NITINOP_0459"/>
<proteinExistence type="predicted"/>
<reference evidence="3" key="1">
    <citation type="submission" date="2015-09" db="EMBL/GenBank/DDBJ databases">
        <authorList>
            <person name="Daims H."/>
        </authorList>
    </citation>
    <scope>NUCLEOTIDE SEQUENCE [LARGE SCALE GENOMIC DNA]</scope>
</reference>